<keyword evidence="9" id="KW-1185">Reference proteome</keyword>
<dbReference type="AlphaFoldDB" id="A0AAU9CUD2"/>
<comment type="subcellular location">
    <subcellularLocation>
        <location evidence="1">Cell membrane</location>
        <topology evidence="1">Multi-pass membrane protein</topology>
    </subcellularLocation>
</comment>
<evidence type="ECO:0000313" key="8">
    <source>
        <dbReference type="EMBL" id="BDD11592.1"/>
    </source>
</evidence>
<feature type="transmembrane region" description="Helical" evidence="7">
    <location>
        <begin position="105"/>
        <end position="125"/>
    </location>
</feature>
<keyword evidence="3" id="KW-1003">Cell membrane</keyword>
<name>A0AAU9CUD2_9BACT</name>
<dbReference type="Pfam" id="PF03601">
    <property type="entry name" value="Cons_hypoth698"/>
    <property type="match status" value="1"/>
</dbReference>
<feature type="transmembrane region" description="Helical" evidence="7">
    <location>
        <begin position="137"/>
        <end position="156"/>
    </location>
</feature>
<keyword evidence="6 7" id="KW-0472">Membrane</keyword>
<evidence type="ECO:0000256" key="1">
    <source>
        <dbReference type="ARBA" id="ARBA00004651"/>
    </source>
</evidence>
<evidence type="ECO:0000256" key="4">
    <source>
        <dbReference type="ARBA" id="ARBA00022692"/>
    </source>
</evidence>
<feature type="transmembrane region" description="Helical" evidence="7">
    <location>
        <begin position="46"/>
        <end position="63"/>
    </location>
</feature>
<dbReference type="GO" id="GO:0005886">
    <property type="term" value="C:plasma membrane"/>
    <property type="evidence" value="ECO:0007669"/>
    <property type="project" value="UniProtKB-SubCell"/>
</dbReference>
<evidence type="ECO:0000256" key="7">
    <source>
        <dbReference type="SAM" id="Phobius"/>
    </source>
</evidence>
<evidence type="ECO:0000256" key="5">
    <source>
        <dbReference type="ARBA" id="ARBA00022989"/>
    </source>
</evidence>
<dbReference type="PANTHER" id="PTHR30106">
    <property type="entry name" value="INNER MEMBRANE PROTEIN YEIH-RELATED"/>
    <property type="match status" value="1"/>
</dbReference>
<feature type="transmembrane region" description="Helical" evidence="7">
    <location>
        <begin position="229"/>
        <end position="246"/>
    </location>
</feature>
<keyword evidence="4 7" id="KW-0812">Transmembrane</keyword>
<comment type="similarity">
    <text evidence="2">Belongs to the UPF0324 family.</text>
</comment>
<reference evidence="8 9" key="1">
    <citation type="submission" date="2021-12" db="EMBL/GenBank/DDBJ databases">
        <title>Genome sequencing of bacteria with rrn-lacking chromosome and rrn-plasmid.</title>
        <authorList>
            <person name="Anda M."/>
            <person name="Iwasaki W."/>
        </authorList>
    </citation>
    <scope>NUCLEOTIDE SEQUENCE [LARGE SCALE GENOMIC DNA]</scope>
    <source>
        <strain evidence="8 9">DSM 100852</strain>
        <plasmid evidence="8 9">pFA1</plasmid>
    </source>
</reference>
<accession>A0AAU9CUD2</accession>
<feature type="transmembrane region" description="Helical" evidence="7">
    <location>
        <begin position="288"/>
        <end position="308"/>
    </location>
</feature>
<sequence length="310" mass="32428">MEPKKRNSIIIYTIALALCFAPFMSPLLALALGLGLSFTGIPRPKFAKNVSVILQAAIVMMGFGMDFNQVLGAATSGFAETLVSVLAVMFLGYFLTKFLKIDKTIGLLISAGTAICGGSAIAAVAPVSGAKDSQISFALAVVFILNAVALIVFPPLGHAFGLSQHEFGNWAAIAIHDTSSVVGAGATYGAEALQVATAVKLVRALWIIPLTGALAFFRKGNSDGKGVKIPWFILMFAGAIVFAWLFPQGWAVYDSLYWIGKKGMACAILLIGAGISVKAVKEVGPKSFLLGIALWVLIGSGSLVGILLCR</sequence>
<dbReference type="Proteomes" id="UP001348817">
    <property type="component" value="Plasmid pFA1"/>
</dbReference>
<dbReference type="PANTHER" id="PTHR30106:SF1">
    <property type="entry name" value="UPF0324 MEMBRANE PROTEIN FN0533"/>
    <property type="match status" value="1"/>
</dbReference>
<dbReference type="RefSeq" id="WP_338394725.1">
    <property type="nucleotide sequence ID" value="NZ_AP025315.1"/>
</dbReference>
<feature type="transmembrane region" description="Helical" evidence="7">
    <location>
        <begin position="201"/>
        <end position="217"/>
    </location>
</feature>
<dbReference type="EMBL" id="AP025315">
    <property type="protein sequence ID" value="BDD11592.1"/>
    <property type="molecule type" value="Genomic_DNA"/>
</dbReference>
<feature type="transmembrane region" description="Helical" evidence="7">
    <location>
        <begin position="70"/>
        <end position="93"/>
    </location>
</feature>
<keyword evidence="8" id="KW-0614">Plasmid</keyword>
<dbReference type="KEGG" id="fax:FUAX_40240"/>
<feature type="transmembrane region" description="Helical" evidence="7">
    <location>
        <begin position="9"/>
        <end position="34"/>
    </location>
</feature>
<gene>
    <name evidence="8" type="ORF">FUAX_40240</name>
</gene>
<keyword evidence="5 7" id="KW-1133">Transmembrane helix</keyword>
<organism evidence="8 9">
    <name type="scientific">Fulvitalea axinellae</name>
    <dbReference type="NCBI Taxonomy" id="1182444"/>
    <lineage>
        <taxon>Bacteria</taxon>
        <taxon>Pseudomonadati</taxon>
        <taxon>Bacteroidota</taxon>
        <taxon>Cytophagia</taxon>
        <taxon>Cytophagales</taxon>
        <taxon>Persicobacteraceae</taxon>
        <taxon>Fulvitalea</taxon>
    </lineage>
</organism>
<dbReference type="InterPro" id="IPR018383">
    <property type="entry name" value="UPF0324_pro"/>
</dbReference>
<protein>
    <submittedName>
        <fullName evidence="8">UPF0324 membrane protein</fullName>
    </submittedName>
</protein>
<geneLocation type="plasmid" evidence="8 9">
    <name>pFA1</name>
</geneLocation>
<proteinExistence type="inferred from homology"/>
<evidence type="ECO:0000256" key="3">
    <source>
        <dbReference type="ARBA" id="ARBA00022475"/>
    </source>
</evidence>
<evidence type="ECO:0000256" key="2">
    <source>
        <dbReference type="ARBA" id="ARBA00007977"/>
    </source>
</evidence>
<evidence type="ECO:0000256" key="6">
    <source>
        <dbReference type="ARBA" id="ARBA00023136"/>
    </source>
</evidence>
<evidence type="ECO:0000313" key="9">
    <source>
        <dbReference type="Proteomes" id="UP001348817"/>
    </source>
</evidence>